<dbReference type="Pfam" id="PF06348">
    <property type="entry name" value="DUF1059"/>
    <property type="match status" value="1"/>
</dbReference>
<protein>
    <recommendedName>
        <fullName evidence="3">DUF1059 domain-containing protein</fullName>
    </recommendedName>
</protein>
<proteinExistence type="predicted"/>
<accession>A0A0E3H906</accession>
<evidence type="ECO:0000313" key="2">
    <source>
        <dbReference type="Proteomes" id="UP000066529"/>
    </source>
</evidence>
<organism evidence="1 2">
    <name type="scientific">Methanosarcina thermophila (strain ATCC 43570 / DSM 1825 / OCM 12 / VKM B-1830 / TM-1)</name>
    <dbReference type="NCBI Taxonomy" id="523844"/>
    <lineage>
        <taxon>Archaea</taxon>
        <taxon>Methanobacteriati</taxon>
        <taxon>Methanobacteriota</taxon>
        <taxon>Stenosarchaea group</taxon>
        <taxon>Methanomicrobia</taxon>
        <taxon>Methanosarcinales</taxon>
        <taxon>Methanosarcinaceae</taxon>
        <taxon>Methanosarcina</taxon>
    </lineage>
</organism>
<dbReference type="GeneID" id="41603138"/>
<evidence type="ECO:0000313" key="1">
    <source>
        <dbReference type="EMBL" id="AKB13269.1"/>
    </source>
</evidence>
<dbReference type="KEGG" id="mthr:MSTHT_1511"/>
<reference evidence="1 2" key="1">
    <citation type="submission" date="2014-07" db="EMBL/GenBank/DDBJ databases">
        <title>Methanogenic archaea and the global carbon cycle.</title>
        <authorList>
            <person name="Henriksen J.R."/>
            <person name="Luke J."/>
            <person name="Reinhart S."/>
            <person name="Benedict M.N."/>
            <person name="Youngblut N.D."/>
            <person name="Metcalf M.E."/>
            <person name="Whitaker R.J."/>
            <person name="Metcalf W.W."/>
        </authorList>
    </citation>
    <scope>NUCLEOTIDE SEQUENCE [LARGE SCALE GENOMIC DNA]</scope>
    <source>
        <strain evidence="2">ATCC 43570 / DSM 1825 / OCM 12 / VKM B-1830 / TM-1</strain>
    </source>
</reference>
<name>A0A0E3H906_METTT</name>
<dbReference type="RefSeq" id="WP_048167319.1">
    <property type="nucleotide sequence ID" value="NZ_CP009501.1"/>
</dbReference>
<dbReference type="PATRIC" id="fig|523844.20.peg.1887"/>
<dbReference type="HOGENOM" id="CLU_200908_0_0_2"/>
<evidence type="ECO:0008006" key="3">
    <source>
        <dbReference type="Google" id="ProtNLM"/>
    </source>
</evidence>
<dbReference type="Proteomes" id="UP000066529">
    <property type="component" value="Chromosome"/>
</dbReference>
<dbReference type="AlphaFoldDB" id="A0A0E3H906"/>
<dbReference type="InterPro" id="IPR009409">
    <property type="entry name" value="DUF1059"/>
</dbReference>
<dbReference type="EMBL" id="CP009501">
    <property type="protein sequence ID" value="AKB13269.1"/>
    <property type="molecule type" value="Genomic_DNA"/>
</dbReference>
<sequence>MPDVEYMLFCCRDLEQKCDFRVQAKTKEEVMEHAKVHMASEHGMKEISEETERKIEEKIRPVKVKE</sequence>
<gene>
    <name evidence="1" type="ORF">MSTHT_1511</name>
</gene>